<dbReference type="InterPro" id="IPR038404">
    <property type="entry name" value="TRAP_DctP_sf"/>
</dbReference>
<dbReference type="PANTHER" id="PTHR33376:SF7">
    <property type="entry name" value="C4-DICARBOXYLATE-BINDING PROTEIN DCTB"/>
    <property type="match status" value="1"/>
</dbReference>
<reference evidence="4 5" key="1">
    <citation type="journal article" date="2015" name="Genome Announc.">
        <title>Complete genome sequences for 35 biothreat assay-relevant bacillus species.</title>
        <authorList>
            <person name="Johnson S.L."/>
            <person name="Daligault H.E."/>
            <person name="Davenport K.W."/>
            <person name="Jaissle J."/>
            <person name="Frey K.G."/>
            <person name="Ladner J.T."/>
            <person name="Broomall S.M."/>
            <person name="Bishop-Lilly K.A."/>
            <person name="Bruce D.C."/>
            <person name="Gibbons H.S."/>
            <person name="Coyne S.R."/>
            <person name="Lo C.C."/>
            <person name="Meincke L."/>
            <person name="Munk A.C."/>
            <person name="Koroleva G.I."/>
            <person name="Rosenzweig C.N."/>
            <person name="Palacios G.F."/>
            <person name="Redden C.L."/>
            <person name="Minogue T.D."/>
            <person name="Chain P.S."/>
        </authorList>
    </citation>
    <scope>NUCLEOTIDE SEQUENCE [LARGE SCALE GENOMIC DNA]</scope>
    <source>
        <strain evidence="5">ATCC 14581 / DSM 32 / JCM 2506 / NBRC 15308 / NCIMB 9376 / NCTC 10342 / NRRL B-14308 / VKM B-512</strain>
    </source>
</reference>
<name>A0A0B6AJ09_PRIM2</name>
<dbReference type="GO" id="GO:0030288">
    <property type="term" value="C:outer membrane-bounded periplasmic space"/>
    <property type="evidence" value="ECO:0007669"/>
    <property type="project" value="InterPro"/>
</dbReference>
<dbReference type="KEGG" id="bmeg:BG04_3128"/>
<evidence type="ECO:0000256" key="2">
    <source>
        <dbReference type="ARBA" id="ARBA00022448"/>
    </source>
</evidence>
<keyword evidence="3" id="KW-0732">Signal</keyword>
<organism evidence="4 5">
    <name type="scientific">Priestia megaterium (strain ATCC 14581 / DSM 32 / CCUG 1817 / JCM 2506 / NBRC 15308 / NCIMB 9376 / NCTC 10342 / NRRL B-14308 / VKM B-512 / Ford 19)</name>
    <name type="common">Bacillus megaterium</name>
    <dbReference type="NCBI Taxonomy" id="1348623"/>
    <lineage>
        <taxon>Bacteria</taxon>
        <taxon>Bacillati</taxon>
        <taxon>Bacillota</taxon>
        <taxon>Bacilli</taxon>
        <taxon>Bacillales</taxon>
        <taxon>Bacillaceae</taxon>
        <taxon>Priestia</taxon>
    </lineage>
</organism>
<evidence type="ECO:0000313" key="5">
    <source>
        <dbReference type="Proteomes" id="UP000031829"/>
    </source>
</evidence>
<dbReference type="NCBIfam" id="TIGR00787">
    <property type="entry name" value="dctP"/>
    <property type="match status" value="1"/>
</dbReference>
<dbReference type="PANTHER" id="PTHR33376">
    <property type="match status" value="1"/>
</dbReference>
<dbReference type="PIRSF" id="PIRSF006470">
    <property type="entry name" value="DctB"/>
    <property type="match status" value="1"/>
</dbReference>
<keyword evidence="4" id="KW-0675">Receptor</keyword>
<dbReference type="HOGENOM" id="CLU_036176_1_3_9"/>
<dbReference type="Pfam" id="PF03480">
    <property type="entry name" value="DctP"/>
    <property type="match status" value="1"/>
</dbReference>
<protein>
    <submittedName>
        <fullName evidence="4">TRAP transporter solute receptor, DctP family protein</fullName>
    </submittedName>
</protein>
<dbReference type="RefSeq" id="WP_016763135.1">
    <property type="nucleotide sequence ID" value="NZ_CP009920.1"/>
</dbReference>
<evidence type="ECO:0000313" key="4">
    <source>
        <dbReference type="EMBL" id="AJI21032.1"/>
    </source>
</evidence>
<evidence type="ECO:0000256" key="1">
    <source>
        <dbReference type="ARBA" id="ARBA00009023"/>
    </source>
</evidence>
<dbReference type="GeneID" id="93641192"/>
<dbReference type="AlphaFoldDB" id="A0A0B6AJ09"/>
<dbReference type="Proteomes" id="UP000031829">
    <property type="component" value="Chromosome"/>
</dbReference>
<dbReference type="NCBIfam" id="NF037995">
    <property type="entry name" value="TRAP_S1"/>
    <property type="match status" value="1"/>
</dbReference>
<accession>A0A0B6AJ09</accession>
<dbReference type="GO" id="GO:0055085">
    <property type="term" value="P:transmembrane transport"/>
    <property type="evidence" value="ECO:0007669"/>
    <property type="project" value="InterPro"/>
</dbReference>
<dbReference type="InterPro" id="IPR018389">
    <property type="entry name" value="DctP_fam"/>
</dbReference>
<comment type="similarity">
    <text evidence="1">Belongs to the bacterial solute-binding protein 7 family.</text>
</comment>
<keyword evidence="2" id="KW-0813">Transport</keyword>
<dbReference type="InterPro" id="IPR004682">
    <property type="entry name" value="TRAP_DctP"/>
</dbReference>
<proteinExistence type="inferred from homology"/>
<gene>
    <name evidence="4" type="ORF">BG04_3128</name>
</gene>
<sequence length="352" mass="40703">MKMFIGASIIVSVFLMIYVFLQYTVINQDNVYHDDEQKGLNKQIVINFSHVVAENTPKGLAAQKFAEIVNQKSDGKVKIEVYSNGVLYSDDEELAALRRNDVQMIAPSISKLSDLSSTWQLFDLPFIFDDYSEAKQVFTGKIGQDLLSTLQEKNIKGLALWSNGFKQMTSNTKPLLHPADFQGQTFRIMPSEVIKKQFELLGAKPQAVSFNKVYQSLERQEFDGQENTISNIYSKRLYELQKYMTISNHGYLGYAVLMDEKYWDSLPEDVKQLLSDAMVETTNWIWTQSKMMNDEQLQQIKNKSGMRVYYLNDLQKAEWKKQFNSLYQSFENNATKQTLDIIQQIKNIESKK</sequence>
<dbReference type="Gene3D" id="3.40.190.170">
    <property type="entry name" value="Bacterial extracellular solute-binding protein, family 7"/>
    <property type="match status" value="1"/>
</dbReference>
<dbReference type="EMBL" id="CP009920">
    <property type="protein sequence ID" value="AJI21032.1"/>
    <property type="molecule type" value="Genomic_DNA"/>
</dbReference>
<evidence type="ECO:0000256" key="3">
    <source>
        <dbReference type="ARBA" id="ARBA00022729"/>
    </source>
</evidence>